<dbReference type="EMBL" id="CAMAPF010000982">
    <property type="protein sequence ID" value="CAH9134658.1"/>
    <property type="molecule type" value="Genomic_DNA"/>
</dbReference>
<feature type="region of interest" description="Disordered" evidence="1">
    <location>
        <begin position="49"/>
        <end position="69"/>
    </location>
</feature>
<gene>
    <name evidence="2" type="ORF">CEPIT_LOCUS33902</name>
</gene>
<reference evidence="2" key="1">
    <citation type="submission" date="2022-07" db="EMBL/GenBank/DDBJ databases">
        <authorList>
            <person name="Macas J."/>
            <person name="Novak P."/>
            <person name="Neumann P."/>
        </authorList>
    </citation>
    <scope>NUCLEOTIDE SEQUENCE</scope>
</reference>
<comment type="caution">
    <text evidence="2">The sequence shown here is derived from an EMBL/GenBank/DDBJ whole genome shotgun (WGS) entry which is preliminary data.</text>
</comment>
<sequence length="149" mass="16596">MYLLHVYMHNPVHTPFKQNGKESESSLFYQLASLLLRLLPVHFSGHRRRTNLRKTGGPEISGIQEGKGKSSPLLLARHSQRAQANLDHGHPAGENLVGEFQLRPDKHHRQPADRRAGSEVQVRRKSAGDLCFGVPGGAWVLDGDEPGFH</sequence>
<dbReference type="Proteomes" id="UP001152523">
    <property type="component" value="Unassembled WGS sequence"/>
</dbReference>
<keyword evidence="3" id="KW-1185">Reference proteome</keyword>
<organism evidence="2 3">
    <name type="scientific">Cuscuta epithymum</name>
    <dbReference type="NCBI Taxonomy" id="186058"/>
    <lineage>
        <taxon>Eukaryota</taxon>
        <taxon>Viridiplantae</taxon>
        <taxon>Streptophyta</taxon>
        <taxon>Embryophyta</taxon>
        <taxon>Tracheophyta</taxon>
        <taxon>Spermatophyta</taxon>
        <taxon>Magnoliopsida</taxon>
        <taxon>eudicotyledons</taxon>
        <taxon>Gunneridae</taxon>
        <taxon>Pentapetalae</taxon>
        <taxon>asterids</taxon>
        <taxon>lamiids</taxon>
        <taxon>Solanales</taxon>
        <taxon>Convolvulaceae</taxon>
        <taxon>Cuscuteae</taxon>
        <taxon>Cuscuta</taxon>
        <taxon>Cuscuta subgen. Cuscuta</taxon>
    </lineage>
</organism>
<evidence type="ECO:0000313" key="2">
    <source>
        <dbReference type="EMBL" id="CAH9134658.1"/>
    </source>
</evidence>
<proteinExistence type="predicted"/>
<evidence type="ECO:0000313" key="3">
    <source>
        <dbReference type="Proteomes" id="UP001152523"/>
    </source>
</evidence>
<accession>A0AAV0FH14</accession>
<dbReference type="AlphaFoldDB" id="A0AAV0FH14"/>
<protein>
    <submittedName>
        <fullName evidence="2">Uncharacterized protein</fullName>
    </submittedName>
</protein>
<name>A0AAV0FH14_9ASTE</name>
<evidence type="ECO:0000256" key="1">
    <source>
        <dbReference type="SAM" id="MobiDB-lite"/>
    </source>
</evidence>